<dbReference type="Proteomes" id="UP000023152">
    <property type="component" value="Unassembled WGS sequence"/>
</dbReference>
<sequence>MSFRQQVVGLIGTNGLHPLCQVLSNKQGKYIPATGSDQSSTPTKHEIKSPNWQEKCKLFWKFPTMNWFIGSSDTLLLRQCDFGILISVLQLLHNFPLSYHWLFYNILCWSQFLLALSFENNLGPFILQMEPMMCEINFLMAISSPFDCLGLQTKKKKGIIIFRYFIFRLMLSAGVVKWFGSSQWKDLEALSVHYFTQPLPNWLSYYFHNMPTWFHQMSCFMSLVVEMPVCFLCFSVASARYIAFIAFFGLLLLINVSGNYGWLGLISVTCALSLLDDRVFNGQTSASYYSLFSPLLLFVELLACILAYVHFRCSLLPLAEVLRQRNNSLSVGTLVPQWVMYVHNTFAHLHIFNQYGMFAAMHDFRFEFEIETSNDLSSWQTWHWKYKPPLDEHECARYFPLHWPRLDWMVWFLPLQMHRSLLAEGGISHVKNSKGSGYFPRWYVQLMIKILQQEPTVLQLLDVRRNQTNNSKPKFVRTVVYNYRIPKWNWKKTSDNHDQRWWEITGPFHRFNHISLENL</sequence>
<evidence type="ECO:0000259" key="10">
    <source>
        <dbReference type="Pfam" id="PF06762"/>
    </source>
</evidence>
<comment type="subcellular location">
    <subcellularLocation>
        <location evidence="1">Endoplasmic reticulum membrane</location>
        <topology evidence="1">Multi-pass membrane protein</topology>
    </subcellularLocation>
</comment>
<evidence type="ECO:0000313" key="13">
    <source>
        <dbReference type="Proteomes" id="UP000023152"/>
    </source>
</evidence>
<comment type="caution">
    <text evidence="12">The sequence shown here is derived from an EMBL/GenBank/DDBJ whole genome shotgun (WGS) entry which is preliminary data.</text>
</comment>
<evidence type="ECO:0000256" key="4">
    <source>
        <dbReference type="ARBA" id="ARBA00022824"/>
    </source>
</evidence>
<feature type="transmembrane region" description="Helical" evidence="9">
    <location>
        <begin position="213"/>
        <end position="234"/>
    </location>
</feature>
<proteinExistence type="inferred from homology"/>
<dbReference type="GO" id="GO:0005789">
    <property type="term" value="C:endoplasmic reticulum membrane"/>
    <property type="evidence" value="ECO:0007669"/>
    <property type="project" value="UniProtKB-SubCell"/>
</dbReference>
<evidence type="ECO:0000256" key="1">
    <source>
        <dbReference type="ARBA" id="ARBA00004477"/>
    </source>
</evidence>
<feature type="transmembrane region" description="Helical" evidence="9">
    <location>
        <begin position="241"/>
        <end position="274"/>
    </location>
</feature>
<feature type="transmembrane region" description="Helical" evidence="9">
    <location>
        <begin position="161"/>
        <end position="180"/>
    </location>
</feature>
<evidence type="ECO:0000313" key="12">
    <source>
        <dbReference type="EMBL" id="ETO11405.1"/>
    </source>
</evidence>
<name>X6MEF3_RETFI</name>
<dbReference type="InterPro" id="IPR057434">
    <property type="entry name" value="LMF1/2_N"/>
</dbReference>
<keyword evidence="5 9" id="KW-1133">Transmembrane helix</keyword>
<accession>X6MEF3</accession>
<dbReference type="GO" id="GO:0051604">
    <property type="term" value="P:protein maturation"/>
    <property type="evidence" value="ECO:0007669"/>
    <property type="project" value="InterPro"/>
</dbReference>
<evidence type="ECO:0000256" key="8">
    <source>
        <dbReference type="ARBA" id="ARBA00040643"/>
    </source>
</evidence>
<keyword evidence="4" id="KW-0256">Endoplasmic reticulum</keyword>
<keyword evidence="7" id="KW-0325">Glycoprotein</keyword>
<reference evidence="12 13" key="1">
    <citation type="journal article" date="2013" name="Curr. Biol.">
        <title>The Genome of the Foraminiferan Reticulomyxa filosa.</title>
        <authorList>
            <person name="Glockner G."/>
            <person name="Hulsmann N."/>
            <person name="Schleicher M."/>
            <person name="Noegel A.A."/>
            <person name="Eichinger L."/>
            <person name="Gallinger C."/>
            <person name="Pawlowski J."/>
            <person name="Sierra R."/>
            <person name="Euteneuer U."/>
            <person name="Pillet L."/>
            <person name="Moustafa A."/>
            <person name="Platzer M."/>
            <person name="Groth M."/>
            <person name="Szafranski K."/>
            <person name="Schliwa M."/>
        </authorList>
    </citation>
    <scope>NUCLEOTIDE SEQUENCE [LARGE SCALE GENOMIC DNA]</scope>
</reference>
<dbReference type="OMA" id="CYIICNY"/>
<dbReference type="InterPro" id="IPR009613">
    <property type="entry name" value="LMF"/>
</dbReference>
<dbReference type="AlphaFoldDB" id="X6MEF3"/>
<feature type="transmembrane region" description="Helical" evidence="9">
    <location>
        <begin position="286"/>
        <end position="309"/>
    </location>
</feature>
<comment type="similarity">
    <text evidence="2">Belongs to the lipase maturation factor family.</text>
</comment>
<dbReference type="PANTHER" id="PTHR14463">
    <property type="entry name" value="LIPASE MATURATION FACTOR"/>
    <property type="match status" value="1"/>
</dbReference>
<dbReference type="InterPro" id="IPR057433">
    <property type="entry name" value="LMF1/2_C"/>
</dbReference>
<organism evidence="12 13">
    <name type="scientific">Reticulomyxa filosa</name>
    <dbReference type="NCBI Taxonomy" id="46433"/>
    <lineage>
        <taxon>Eukaryota</taxon>
        <taxon>Sar</taxon>
        <taxon>Rhizaria</taxon>
        <taxon>Retaria</taxon>
        <taxon>Foraminifera</taxon>
        <taxon>Monothalamids</taxon>
        <taxon>Reticulomyxidae</taxon>
        <taxon>Reticulomyxa</taxon>
    </lineage>
</organism>
<dbReference type="Pfam" id="PF06762">
    <property type="entry name" value="LMF1"/>
    <property type="match status" value="1"/>
</dbReference>
<keyword evidence="13" id="KW-1185">Reference proteome</keyword>
<evidence type="ECO:0000256" key="6">
    <source>
        <dbReference type="ARBA" id="ARBA00023136"/>
    </source>
</evidence>
<dbReference type="PANTHER" id="PTHR14463:SF5">
    <property type="entry name" value="LIPASE MATURATION FACTOR 2"/>
    <property type="match status" value="1"/>
</dbReference>
<evidence type="ECO:0000256" key="9">
    <source>
        <dbReference type="SAM" id="Phobius"/>
    </source>
</evidence>
<feature type="domain" description="Lipase maturation factor 1/2 N-terminal" evidence="10">
    <location>
        <begin position="128"/>
        <end position="281"/>
    </location>
</feature>
<dbReference type="Pfam" id="PF25179">
    <property type="entry name" value="LMF1_C"/>
    <property type="match status" value="1"/>
</dbReference>
<feature type="domain" description="Lipase maturation factor 1/2 C-terminal" evidence="11">
    <location>
        <begin position="351"/>
        <end position="418"/>
    </location>
</feature>
<evidence type="ECO:0000256" key="2">
    <source>
        <dbReference type="ARBA" id="ARBA00005512"/>
    </source>
</evidence>
<keyword evidence="6 9" id="KW-0472">Membrane</keyword>
<evidence type="ECO:0000256" key="7">
    <source>
        <dbReference type="ARBA" id="ARBA00023180"/>
    </source>
</evidence>
<keyword evidence="3 9" id="KW-0812">Transmembrane</keyword>
<evidence type="ECO:0000256" key="5">
    <source>
        <dbReference type="ARBA" id="ARBA00022989"/>
    </source>
</evidence>
<dbReference type="EMBL" id="ASPP01022512">
    <property type="protein sequence ID" value="ETO11405.1"/>
    <property type="molecule type" value="Genomic_DNA"/>
</dbReference>
<evidence type="ECO:0000256" key="3">
    <source>
        <dbReference type="ARBA" id="ARBA00022692"/>
    </source>
</evidence>
<protein>
    <recommendedName>
        <fullName evidence="8">Lipase maturation factor 2</fullName>
    </recommendedName>
</protein>
<evidence type="ECO:0000259" key="11">
    <source>
        <dbReference type="Pfam" id="PF25179"/>
    </source>
</evidence>
<gene>
    <name evidence="12" type="ORF">RFI_25971</name>
</gene>
<dbReference type="OrthoDB" id="434126at2759"/>